<evidence type="ECO:0000313" key="1">
    <source>
        <dbReference type="EMBL" id="SJX20530.1"/>
    </source>
</evidence>
<sequence>MLIDFKHAQLAQFESVIERLNGSPQQYLDFASVADFYQATWLGDLPSSASWAVTGLDDGAEHFDIRLACFERVVFIYIADDIVIQNGAH</sequence>
<proteinExistence type="predicted"/>
<gene>
    <name evidence="1" type="ORF">ACNJC6_00118</name>
</gene>
<name>A0A1R7Q8D8_ACIJO</name>
<dbReference type="Proteomes" id="UP000196240">
    <property type="component" value="Unassembled WGS sequence"/>
</dbReference>
<dbReference type="EMBL" id="FUUY01000001">
    <property type="protein sequence ID" value="SJX20530.1"/>
    <property type="molecule type" value="Genomic_DNA"/>
</dbReference>
<evidence type="ECO:0000313" key="2">
    <source>
        <dbReference type="Proteomes" id="UP000196240"/>
    </source>
</evidence>
<reference evidence="1 2" key="1">
    <citation type="submission" date="2017-02" db="EMBL/GenBank/DDBJ databases">
        <authorList>
            <person name="Peterson S.W."/>
        </authorList>
    </citation>
    <scope>NUCLEOTIDE SEQUENCE [LARGE SCALE GENOMIC DNA]</scope>
    <source>
        <strain evidence="1">C6</strain>
    </source>
</reference>
<dbReference type="AlphaFoldDB" id="A0A1R7Q8D8"/>
<dbReference type="RefSeq" id="WP_087010495.1">
    <property type="nucleotide sequence ID" value="NZ_FUUY01000001.1"/>
</dbReference>
<accession>A0A1R7Q8D8</accession>
<protein>
    <submittedName>
        <fullName evidence="1">Uncharacterized protein</fullName>
    </submittedName>
</protein>
<organism evidence="1 2">
    <name type="scientific">Acinetobacter johnsonii</name>
    <dbReference type="NCBI Taxonomy" id="40214"/>
    <lineage>
        <taxon>Bacteria</taxon>
        <taxon>Pseudomonadati</taxon>
        <taxon>Pseudomonadota</taxon>
        <taxon>Gammaproteobacteria</taxon>
        <taxon>Moraxellales</taxon>
        <taxon>Moraxellaceae</taxon>
        <taxon>Acinetobacter</taxon>
    </lineage>
</organism>